<proteinExistence type="predicted"/>
<gene>
    <name evidence="1" type="ORF">BTIS_1489</name>
</gene>
<dbReference type="RefSeq" id="WP_245819364.1">
    <property type="nucleotide sequence ID" value="NZ_MWWV01000009.1"/>
</dbReference>
<organism evidence="1 2">
    <name type="scientific">Bifidobacterium tissieri</name>
    <dbReference type="NCBI Taxonomy" id="1630162"/>
    <lineage>
        <taxon>Bacteria</taxon>
        <taxon>Bacillati</taxon>
        <taxon>Actinomycetota</taxon>
        <taxon>Actinomycetes</taxon>
        <taxon>Bifidobacteriales</taxon>
        <taxon>Bifidobacteriaceae</taxon>
        <taxon>Bifidobacterium</taxon>
    </lineage>
</organism>
<evidence type="ECO:0000313" key="1">
    <source>
        <dbReference type="EMBL" id="OZG57395.1"/>
    </source>
</evidence>
<evidence type="ECO:0008006" key="3">
    <source>
        <dbReference type="Google" id="ProtNLM"/>
    </source>
</evidence>
<protein>
    <recommendedName>
        <fullName evidence="3">DNA-binding protein</fullName>
    </recommendedName>
</protein>
<accession>A0A261FED7</accession>
<dbReference type="Proteomes" id="UP000216444">
    <property type="component" value="Unassembled WGS sequence"/>
</dbReference>
<reference evidence="1 2" key="1">
    <citation type="journal article" date="2017" name="BMC Genomics">
        <title>Comparative genomic and phylogenomic analyses of the Bifidobacteriaceae family.</title>
        <authorList>
            <person name="Lugli G.A."/>
            <person name="Milani C."/>
            <person name="Turroni F."/>
            <person name="Duranti S."/>
            <person name="Mancabelli L."/>
            <person name="Mangifesta M."/>
            <person name="Ferrario C."/>
            <person name="Modesto M."/>
            <person name="Mattarelli P."/>
            <person name="Jiri K."/>
            <person name="van Sinderen D."/>
            <person name="Ventura M."/>
        </authorList>
    </citation>
    <scope>NUCLEOTIDE SEQUENCE [LARGE SCALE GENOMIC DNA]</scope>
    <source>
        <strain evidence="1 2">DSM 100201</strain>
    </source>
</reference>
<dbReference type="EMBL" id="MWWV01000009">
    <property type="protein sequence ID" value="OZG57395.1"/>
    <property type="molecule type" value="Genomic_DNA"/>
</dbReference>
<name>A0A261FED7_9BIFI</name>
<dbReference type="AlphaFoldDB" id="A0A261FED7"/>
<sequence length="75" mass="8286">MYGRDQTNGNAPNGLMDIDGFCAYVPGMTRGRAAQLRYTGKGPRFIKPSARMVVYRKEDVDQWLADSVRASTVSA</sequence>
<keyword evidence="2" id="KW-1185">Reference proteome</keyword>
<comment type="caution">
    <text evidence="1">The sequence shown here is derived from an EMBL/GenBank/DDBJ whole genome shotgun (WGS) entry which is preliminary data.</text>
</comment>
<evidence type="ECO:0000313" key="2">
    <source>
        <dbReference type="Proteomes" id="UP000216444"/>
    </source>
</evidence>